<evidence type="ECO:0000313" key="2">
    <source>
        <dbReference type="Proteomes" id="UP000032452"/>
    </source>
</evidence>
<dbReference type="STRING" id="1618023.UH38_17010"/>
<gene>
    <name evidence="1" type="ORF">UH38_17010</name>
</gene>
<accession>A0A0D8ZP62</accession>
<keyword evidence="2" id="KW-1185">Reference proteome</keyword>
<comment type="caution">
    <text evidence="1">The sequence shown here is derived from an EMBL/GenBank/DDBJ whole genome shotgun (WGS) entry which is preliminary data.</text>
</comment>
<organism evidence="1 2">
    <name type="scientific">Aliterella atlantica CENA595</name>
    <dbReference type="NCBI Taxonomy" id="1618023"/>
    <lineage>
        <taxon>Bacteria</taxon>
        <taxon>Bacillati</taxon>
        <taxon>Cyanobacteriota</taxon>
        <taxon>Cyanophyceae</taxon>
        <taxon>Chroococcidiopsidales</taxon>
        <taxon>Aliterellaceae</taxon>
        <taxon>Aliterella</taxon>
    </lineage>
</organism>
<evidence type="ECO:0000313" key="1">
    <source>
        <dbReference type="EMBL" id="KJH70608.1"/>
    </source>
</evidence>
<proteinExistence type="predicted"/>
<protein>
    <submittedName>
        <fullName evidence="1">Uncharacterized protein</fullName>
    </submittedName>
</protein>
<dbReference type="Proteomes" id="UP000032452">
    <property type="component" value="Unassembled WGS sequence"/>
</dbReference>
<name>A0A0D8ZP62_9CYAN</name>
<sequence>MSSELQWYVLCNLINGLPQIQWYVYKIEVTGDFLYIHSRSSTLAENTTLFIINAQGEFI</sequence>
<reference evidence="1 2" key="1">
    <citation type="submission" date="2015-02" db="EMBL/GenBank/DDBJ databases">
        <title>Draft genome of a novel marine cyanobacterium (Chroococcales) isolated from South Atlantic Ocean.</title>
        <authorList>
            <person name="Rigonato J."/>
            <person name="Alvarenga D.O."/>
            <person name="Branco L.H."/>
            <person name="Varani A.M."/>
            <person name="Brandini F.P."/>
            <person name="Fiore M.F."/>
        </authorList>
    </citation>
    <scope>NUCLEOTIDE SEQUENCE [LARGE SCALE GENOMIC DNA]</scope>
    <source>
        <strain evidence="1 2">CENA595</strain>
    </source>
</reference>
<dbReference type="EMBL" id="JYON01000020">
    <property type="protein sequence ID" value="KJH70608.1"/>
    <property type="molecule type" value="Genomic_DNA"/>
</dbReference>
<dbReference type="AlphaFoldDB" id="A0A0D8ZP62"/>